<organism evidence="2 3">
    <name type="scientific">Helicobacter valdiviensis</name>
    <dbReference type="NCBI Taxonomy" id="1458358"/>
    <lineage>
        <taxon>Bacteria</taxon>
        <taxon>Pseudomonadati</taxon>
        <taxon>Campylobacterota</taxon>
        <taxon>Epsilonproteobacteria</taxon>
        <taxon>Campylobacterales</taxon>
        <taxon>Helicobacteraceae</taxon>
        <taxon>Helicobacter</taxon>
    </lineage>
</organism>
<keyword evidence="3" id="KW-1185">Reference proteome</keyword>
<accession>A0A2W6MT87</accession>
<protein>
    <submittedName>
        <fullName evidence="2">Autotransporter domain-containing protein</fullName>
    </submittedName>
</protein>
<name>A0A2W6MT87_9HELI</name>
<dbReference type="OrthoDB" id="5360552at2"/>
<reference evidence="2 3" key="1">
    <citation type="submission" date="2017-03" db="EMBL/GenBank/DDBJ databases">
        <title>Genomic and clinical evidence uncovers the enterohepatic species Helicobacter valdiviensis as a potential human intestinal pathogen.</title>
        <authorList>
            <person name="Fresia P."/>
            <person name="Jara R."/>
            <person name="Sierra R."/>
            <person name="Ferres I."/>
            <person name="Greif G."/>
            <person name="Iraola G."/>
            <person name="Collado L."/>
        </authorList>
    </citation>
    <scope>NUCLEOTIDE SEQUENCE [LARGE SCALE GENOMIC DNA]</scope>
    <source>
        <strain evidence="2 3">WBE14</strain>
    </source>
</reference>
<dbReference type="SUPFAM" id="SSF103515">
    <property type="entry name" value="Autotransporter"/>
    <property type="match status" value="1"/>
</dbReference>
<dbReference type="Pfam" id="PF03797">
    <property type="entry name" value="Autotransporter"/>
    <property type="match status" value="1"/>
</dbReference>
<evidence type="ECO:0000313" key="2">
    <source>
        <dbReference type="EMBL" id="PZT47642.1"/>
    </source>
</evidence>
<evidence type="ECO:0000313" key="3">
    <source>
        <dbReference type="Proteomes" id="UP000249746"/>
    </source>
</evidence>
<dbReference type="InterPro" id="IPR005546">
    <property type="entry name" value="Autotransporte_beta"/>
</dbReference>
<comment type="caution">
    <text evidence="2">The sequence shown here is derived from an EMBL/GenBank/DDBJ whole genome shotgun (WGS) entry which is preliminary data.</text>
</comment>
<dbReference type="EMBL" id="NBIU01000026">
    <property type="protein sequence ID" value="PZT47642.1"/>
    <property type="molecule type" value="Genomic_DNA"/>
</dbReference>
<dbReference type="SMART" id="SM00869">
    <property type="entry name" value="Autotransporter"/>
    <property type="match status" value="1"/>
</dbReference>
<dbReference type="Proteomes" id="UP000249746">
    <property type="component" value="Unassembled WGS sequence"/>
</dbReference>
<dbReference type="Gene3D" id="2.40.128.130">
    <property type="entry name" value="Autotransporter beta-domain"/>
    <property type="match status" value="1"/>
</dbReference>
<evidence type="ECO:0000259" key="1">
    <source>
        <dbReference type="PROSITE" id="PS51208"/>
    </source>
</evidence>
<gene>
    <name evidence="2" type="ORF">B6S12_08125</name>
</gene>
<dbReference type="InterPro" id="IPR036709">
    <property type="entry name" value="Autotransporte_beta_dom_sf"/>
</dbReference>
<dbReference type="AlphaFoldDB" id="A0A2W6MT87"/>
<proteinExistence type="predicted"/>
<sequence>MSNAISNSGNINESYGILDSIASTKHDAGKILSVITNNNFFKSTRDNAKNVASSSNGSSSAISAVNISNDMAIGGRFAKFNNPYSKTYFASLATDAKYDYYESYNNSVWANVFGGANIIDGNSGGVYGISIGADKNINESVLLGAYFTYADASLKDNNLKQDSDNFQLGLYSLIKLPNDFETNFKIFGQIGKTNQDIHTYLGTNSSDFNRRFFGISANVGKVFSFNEGLFVKPFVGANYYYTKTPSYSEKGTILAQNVHKNTNNSASLELGVELRKYLNSSSYFYATPKLEQYIINNGNDYVGSFVGSNTTFKIAGDDKKKTYGQLLIGGNMDLNNDLSLNIGVGAKQILAGKIDSKNETYLSGNIGLKYRF</sequence>
<feature type="domain" description="Autotransporter" evidence="1">
    <location>
        <begin position="101"/>
        <end position="372"/>
    </location>
</feature>
<dbReference type="PROSITE" id="PS51208">
    <property type="entry name" value="AUTOTRANSPORTER"/>
    <property type="match status" value="1"/>
</dbReference>